<comment type="similarity">
    <text evidence="2">Belongs to the ABC transporter superfamily.</text>
</comment>
<dbReference type="Proteomes" id="UP000295075">
    <property type="component" value="Unassembled WGS sequence"/>
</dbReference>
<dbReference type="InterPro" id="IPR003439">
    <property type="entry name" value="ABC_transporter-like_ATP-bd"/>
</dbReference>
<dbReference type="Pfam" id="PF00005">
    <property type="entry name" value="ABC_tran"/>
    <property type="match status" value="1"/>
</dbReference>
<keyword evidence="7 11" id="KW-0067">ATP-binding</keyword>
<dbReference type="PANTHER" id="PTHR43297">
    <property type="entry name" value="OLIGOPEPTIDE TRANSPORT ATP-BINDING PROTEIN APPD"/>
    <property type="match status" value="1"/>
</dbReference>
<evidence type="ECO:0000259" key="10">
    <source>
        <dbReference type="PROSITE" id="PS50893"/>
    </source>
</evidence>
<dbReference type="SUPFAM" id="SSF52540">
    <property type="entry name" value="P-loop containing nucleoside triphosphate hydrolases"/>
    <property type="match status" value="1"/>
</dbReference>
<dbReference type="PANTHER" id="PTHR43297:SF14">
    <property type="entry name" value="ATPASE AAA-TYPE CORE DOMAIN-CONTAINING PROTEIN"/>
    <property type="match status" value="1"/>
</dbReference>
<accession>A0A4R4PX78</accession>
<keyword evidence="3" id="KW-0813">Transport</keyword>
<organism evidence="11 12">
    <name type="scientific">Kribbella albertanoniae</name>
    <dbReference type="NCBI Taxonomy" id="1266829"/>
    <lineage>
        <taxon>Bacteria</taxon>
        <taxon>Bacillati</taxon>
        <taxon>Actinomycetota</taxon>
        <taxon>Actinomycetes</taxon>
        <taxon>Propionibacteriales</taxon>
        <taxon>Kribbellaceae</taxon>
        <taxon>Kribbella</taxon>
    </lineage>
</organism>
<evidence type="ECO:0000256" key="4">
    <source>
        <dbReference type="ARBA" id="ARBA00022475"/>
    </source>
</evidence>
<dbReference type="GO" id="GO:0005886">
    <property type="term" value="C:plasma membrane"/>
    <property type="evidence" value="ECO:0007669"/>
    <property type="project" value="UniProtKB-SubCell"/>
</dbReference>
<protein>
    <submittedName>
        <fullName evidence="11">ABC transporter ATP-binding protein</fullName>
    </submittedName>
</protein>
<keyword evidence="12" id="KW-1185">Reference proteome</keyword>
<gene>
    <name evidence="11" type="ORF">E1261_21375</name>
</gene>
<keyword evidence="6" id="KW-0547">Nucleotide-binding</keyword>
<dbReference type="GO" id="GO:0005524">
    <property type="term" value="F:ATP binding"/>
    <property type="evidence" value="ECO:0007669"/>
    <property type="project" value="UniProtKB-KW"/>
</dbReference>
<dbReference type="InterPro" id="IPR017871">
    <property type="entry name" value="ABC_transporter-like_CS"/>
</dbReference>
<evidence type="ECO:0000256" key="2">
    <source>
        <dbReference type="ARBA" id="ARBA00005417"/>
    </source>
</evidence>
<comment type="caution">
    <text evidence="11">The sequence shown here is derived from an EMBL/GenBank/DDBJ whole genome shotgun (WGS) entry which is preliminary data.</text>
</comment>
<evidence type="ECO:0000256" key="9">
    <source>
        <dbReference type="ARBA" id="ARBA00023136"/>
    </source>
</evidence>
<name>A0A4R4PX78_9ACTN</name>
<sequence length="275" mass="28620">MSGADRVTLELKAVQVRIPIGAGREVHALTDVDLLAIPGKPHFVVGGSGSGKSTLCSVVSGLLPSHARFAGTVSAAGFAVPELWRHRGRVVGVVPQSAMTCFTPVRRLGGQLAETVRYLGGERGPAELLDLVGLDPSALTKYPLELSGGMLQLAAIAAALAGDPPVVVADEPTSALDRGRSEDVVRLLAKLAADRVVLVATHDLAAVRSGAPDADLSVMFASRIVETGRAGDIFTAPRADYTRDLLAALPENGLHPLPHPVPDLIDLPADYRYGG</sequence>
<dbReference type="AlphaFoldDB" id="A0A4R4PX78"/>
<evidence type="ECO:0000256" key="5">
    <source>
        <dbReference type="ARBA" id="ARBA00022519"/>
    </source>
</evidence>
<evidence type="ECO:0000256" key="8">
    <source>
        <dbReference type="ARBA" id="ARBA00022967"/>
    </source>
</evidence>
<evidence type="ECO:0000256" key="7">
    <source>
        <dbReference type="ARBA" id="ARBA00022840"/>
    </source>
</evidence>
<evidence type="ECO:0000313" key="11">
    <source>
        <dbReference type="EMBL" id="TDC27084.1"/>
    </source>
</evidence>
<evidence type="ECO:0000256" key="6">
    <source>
        <dbReference type="ARBA" id="ARBA00022741"/>
    </source>
</evidence>
<dbReference type="InterPro" id="IPR050388">
    <property type="entry name" value="ABC_Ni/Peptide_Import"/>
</dbReference>
<reference evidence="11 12" key="1">
    <citation type="submission" date="2019-03" db="EMBL/GenBank/DDBJ databases">
        <title>Draft genome sequences of novel Actinobacteria.</title>
        <authorList>
            <person name="Sahin N."/>
            <person name="Ay H."/>
            <person name="Saygin H."/>
        </authorList>
    </citation>
    <scope>NUCLEOTIDE SEQUENCE [LARGE SCALE GENOMIC DNA]</scope>
    <source>
        <strain evidence="11 12">JCM 30547</strain>
    </source>
</reference>
<dbReference type="EMBL" id="SMKA01000099">
    <property type="protein sequence ID" value="TDC27084.1"/>
    <property type="molecule type" value="Genomic_DNA"/>
</dbReference>
<comment type="subcellular location">
    <subcellularLocation>
        <location evidence="1">Cell membrane</location>
        <topology evidence="1">Peripheral membrane protein</topology>
    </subcellularLocation>
</comment>
<keyword evidence="5" id="KW-0997">Cell inner membrane</keyword>
<evidence type="ECO:0000256" key="1">
    <source>
        <dbReference type="ARBA" id="ARBA00004202"/>
    </source>
</evidence>
<dbReference type="PROSITE" id="PS00211">
    <property type="entry name" value="ABC_TRANSPORTER_1"/>
    <property type="match status" value="1"/>
</dbReference>
<dbReference type="PROSITE" id="PS50893">
    <property type="entry name" value="ABC_TRANSPORTER_2"/>
    <property type="match status" value="1"/>
</dbReference>
<dbReference type="GO" id="GO:0016887">
    <property type="term" value="F:ATP hydrolysis activity"/>
    <property type="evidence" value="ECO:0007669"/>
    <property type="project" value="InterPro"/>
</dbReference>
<dbReference type="Gene3D" id="3.40.50.300">
    <property type="entry name" value="P-loop containing nucleotide triphosphate hydrolases"/>
    <property type="match status" value="1"/>
</dbReference>
<keyword evidence="9" id="KW-0472">Membrane</keyword>
<proteinExistence type="inferred from homology"/>
<dbReference type="OrthoDB" id="8036461at2"/>
<keyword evidence="4" id="KW-1003">Cell membrane</keyword>
<feature type="domain" description="ABC transporter" evidence="10">
    <location>
        <begin position="9"/>
        <end position="246"/>
    </location>
</feature>
<dbReference type="SMART" id="SM00382">
    <property type="entry name" value="AAA"/>
    <property type="match status" value="1"/>
</dbReference>
<dbReference type="InterPro" id="IPR027417">
    <property type="entry name" value="P-loop_NTPase"/>
</dbReference>
<evidence type="ECO:0000256" key="3">
    <source>
        <dbReference type="ARBA" id="ARBA00022448"/>
    </source>
</evidence>
<evidence type="ECO:0000313" key="12">
    <source>
        <dbReference type="Proteomes" id="UP000295075"/>
    </source>
</evidence>
<keyword evidence="8" id="KW-1278">Translocase</keyword>
<dbReference type="InterPro" id="IPR003593">
    <property type="entry name" value="AAA+_ATPase"/>
</dbReference>